<name>A0ABT4XXC9_9RHOB</name>
<accession>A0ABT4XXC9</accession>
<comment type="caution">
    <text evidence="1">The sequence shown here is derived from an EMBL/GenBank/DDBJ whole genome shotgun (WGS) entry which is preliminary data.</text>
</comment>
<organism evidence="1 2">
    <name type="scientific">Thalassococcus lentus</name>
    <dbReference type="NCBI Taxonomy" id="1210524"/>
    <lineage>
        <taxon>Bacteria</taxon>
        <taxon>Pseudomonadati</taxon>
        <taxon>Pseudomonadota</taxon>
        <taxon>Alphaproteobacteria</taxon>
        <taxon>Rhodobacterales</taxon>
        <taxon>Roseobacteraceae</taxon>
        <taxon>Thalassococcus</taxon>
    </lineage>
</organism>
<evidence type="ECO:0000313" key="2">
    <source>
        <dbReference type="Proteomes" id="UP001210720"/>
    </source>
</evidence>
<proteinExistence type="predicted"/>
<protein>
    <submittedName>
        <fullName evidence="1">DUF4344 domain-containing metallopeptidase</fullName>
    </submittedName>
</protein>
<evidence type="ECO:0000313" key="1">
    <source>
        <dbReference type="EMBL" id="MDA7426463.1"/>
    </source>
</evidence>
<sequence length="258" mass="28310">MKIPGLSTDCTRAVWGAGLAVGLFAAASALHADQDREDAFVEANLISIFYHELGHALIDHLGLPVFGQEEDAADVASILLINDQFDEPSAVDIAYDAAFGFLAEAEIAQSEGADVAYWDVHGPDEQRYYTLVCLFVGANPDERNDVAEDLGLPEERFETCEEEFELAQDSWGPVFDDLENEDAEGKLVFEGTRDNLTADVVLAEVSALNDVFSYPDDIPVRVEHCGEANAFYDPSDGSITMCLEFEDHLRDLFAEMAD</sequence>
<dbReference type="RefSeq" id="WP_271433816.1">
    <property type="nucleotide sequence ID" value="NZ_JAQIOY010000009.1"/>
</dbReference>
<dbReference type="EMBL" id="JAQIOY010000009">
    <property type="protein sequence ID" value="MDA7426463.1"/>
    <property type="molecule type" value="Genomic_DNA"/>
</dbReference>
<gene>
    <name evidence="1" type="ORF">PFY00_17140</name>
</gene>
<dbReference type="InterPro" id="IPR025644">
    <property type="entry name" value="DUF4344"/>
</dbReference>
<dbReference type="Proteomes" id="UP001210720">
    <property type="component" value="Unassembled WGS sequence"/>
</dbReference>
<keyword evidence="2" id="KW-1185">Reference proteome</keyword>
<dbReference type="Pfam" id="PF14247">
    <property type="entry name" value="DUF4344"/>
    <property type="match status" value="2"/>
</dbReference>
<reference evidence="1 2" key="1">
    <citation type="submission" date="2023-01" db="EMBL/GenBank/DDBJ databases">
        <title>Thalassococcus onchidii sp. nov., isolated from a marine invertebrate from the South China Sea.</title>
        <authorList>
            <person name="Xu S."/>
            <person name="Liu Z."/>
            <person name="Xu Y."/>
        </authorList>
    </citation>
    <scope>NUCLEOTIDE SEQUENCE [LARGE SCALE GENOMIC DNA]</scope>
    <source>
        <strain evidence="1 2">KCTC 32084</strain>
    </source>
</reference>